<dbReference type="HAMAP" id="MF_00098">
    <property type="entry name" value="Met_tRNA_synth_type1"/>
    <property type="match status" value="1"/>
</dbReference>
<dbReference type="CDD" id="cd00814">
    <property type="entry name" value="MetRS_core"/>
    <property type="match status" value="1"/>
</dbReference>
<evidence type="ECO:0000256" key="7">
    <source>
        <dbReference type="ARBA" id="ARBA00022598"/>
    </source>
</evidence>
<dbReference type="EC" id="6.1.1.10" evidence="16"/>
<dbReference type="InterPro" id="IPR041872">
    <property type="entry name" value="Anticodon_Met"/>
</dbReference>
<dbReference type="InterPro" id="IPR009080">
    <property type="entry name" value="tRNAsynth_Ia_anticodon-bd"/>
</dbReference>
<keyword evidence="19" id="KW-1185">Reference proteome</keyword>
<keyword evidence="10 16" id="KW-0862">Zinc</keyword>
<evidence type="ECO:0000256" key="3">
    <source>
        <dbReference type="ARBA" id="ARBA00008258"/>
    </source>
</evidence>
<keyword evidence="9 16" id="KW-0547">Nucleotide-binding</keyword>
<dbReference type="SUPFAM" id="SSF52374">
    <property type="entry name" value="Nucleotidylyl transferase"/>
    <property type="match status" value="1"/>
</dbReference>
<dbReference type="SUPFAM" id="SSF50249">
    <property type="entry name" value="Nucleic acid-binding proteins"/>
    <property type="match status" value="1"/>
</dbReference>
<dbReference type="CDD" id="cd02800">
    <property type="entry name" value="tRNA_bind_EcMetRS_like"/>
    <property type="match status" value="1"/>
</dbReference>
<evidence type="ECO:0000313" key="18">
    <source>
        <dbReference type="EMBL" id="KJJ38717.1"/>
    </source>
</evidence>
<comment type="caution">
    <text evidence="18">The sequence shown here is derived from an EMBL/GenBank/DDBJ whole genome shotgun (WGS) entry which is preliminary data.</text>
</comment>
<dbReference type="InterPro" id="IPR014729">
    <property type="entry name" value="Rossmann-like_a/b/a_fold"/>
</dbReference>
<evidence type="ECO:0000256" key="9">
    <source>
        <dbReference type="ARBA" id="ARBA00022741"/>
    </source>
</evidence>
<dbReference type="SUPFAM" id="SSF47323">
    <property type="entry name" value="Anticodon-binding domain of a subclass of class I aminoacyl-tRNA synthetases"/>
    <property type="match status" value="1"/>
</dbReference>
<dbReference type="Gene3D" id="1.10.730.10">
    <property type="entry name" value="Isoleucyl-tRNA Synthetase, Domain 1"/>
    <property type="match status" value="1"/>
</dbReference>
<dbReference type="InterPro" id="IPR023458">
    <property type="entry name" value="Met-tRNA_ligase_1"/>
</dbReference>
<keyword evidence="5 16" id="KW-0963">Cytoplasm</keyword>
<evidence type="ECO:0000256" key="13">
    <source>
        <dbReference type="ARBA" id="ARBA00022917"/>
    </source>
</evidence>
<dbReference type="PRINTS" id="PR01041">
    <property type="entry name" value="TRNASYNTHMET"/>
</dbReference>
<dbReference type="InterPro" id="IPR004495">
    <property type="entry name" value="Met-tRNA-synth_bsu_C"/>
</dbReference>
<comment type="catalytic activity">
    <reaction evidence="15 16">
        <text>tRNA(Met) + L-methionine + ATP = L-methionyl-tRNA(Met) + AMP + diphosphate</text>
        <dbReference type="Rhea" id="RHEA:13481"/>
        <dbReference type="Rhea" id="RHEA-COMP:9667"/>
        <dbReference type="Rhea" id="RHEA-COMP:9698"/>
        <dbReference type="ChEBI" id="CHEBI:30616"/>
        <dbReference type="ChEBI" id="CHEBI:33019"/>
        <dbReference type="ChEBI" id="CHEBI:57844"/>
        <dbReference type="ChEBI" id="CHEBI:78442"/>
        <dbReference type="ChEBI" id="CHEBI:78530"/>
        <dbReference type="ChEBI" id="CHEBI:456215"/>
        <dbReference type="EC" id="6.1.1.10"/>
    </reaction>
</comment>
<dbReference type="RefSeq" id="WP_045080557.1">
    <property type="nucleotide sequence ID" value="NZ_JSVU01000004.1"/>
</dbReference>
<comment type="subcellular location">
    <subcellularLocation>
        <location evidence="2 16">Cytoplasm</location>
    </subcellularLocation>
</comment>
<dbReference type="InterPro" id="IPR029038">
    <property type="entry name" value="MetRS_Zn"/>
</dbReference>
<comment type="subunit">
    <text evidence="4 16">Homodimer.</text>
</comment>
<reference evidence="18 19" key="1">
    <citation type="submission" date="2014-10" db="EMBL/GenBank/DDBJ databases">
        <title>Genome sequencing of Vitellibacter vladivostokensis KMM 3516.</title>
        <authorList>
            <person name="Thevarajoo S."/>
            <person name="Selvaratnam C."/>
            <person name="Goh K.M."/>
            <person name="Chong C.S."/>
        </authorList>
    </citation>
    <scope>NUCLEOTIDE SEQUENCE [LARGE SCALE GENOMIC DNA]</scope>
    <source>
        <strain evidence="18 19">KMM 3516</strain>
    </source>
</reference>
<dbReference type="PROSITE" id="PS50886">
    <property type="entry name" value="TRBD"/>
    <property type="match status" value="1"/>
</dbReference>
<comment type="cofactor">
    <cofactor evidence="16">
        <name>Zn(2+)</name>
        <dbReference type="ChEBI" id="CHEBI:29105"/>
    </cofactor>
    <text evidence="16">Binds 1 zinc ion per subunit.</text>
</comment>
<dbReference type="CDD" id="cd07957">
    <property type="entry name" value="Anticodon_Ia_Met"/>
    <property type="match status" value="1"/>
</dbReference>
<dbReference type="Gene3D" id="2.20.28.20">
    <property type="entry name" value="Methionyl-tRNA synthetase, Zn-domain"/>
    <property type="match status" value="1"/>
</dbReference>
<dbReference type="EMBL" id="JSVU01000004">
    <property type="protein sequence ID" value="KJJ38717.1"/>
    <property type="molecule type" value="Genomic_DNA"/>
</dbReference>
<evidence type="ECO:0000256" key="5">
    <source>
        <dbReference type="ARBA" id="ARBA00022490"/>
    </source>
</evidence>
<evidence type="ECO:0000256" key="10">
    <source>
        <dbReference type="ARBA" id="ARBA00022833"/>
    </source>
</evidence>
<organism evidence="18 19">
    <name type="scientific">Aequorivita vladivostokensis</name>
    <dbReference type="NCBI Taxonomy" id="171194"/>
    <lineage>
        <taxon>Bacteria</taxon>
        <taxon>Pseudomonadati</taxon>
        <taxon>Bacteroidota</taxon>
        <taxon>Flavobacteriia</taxon>
        <taxon>Flavobacteriales</taxon>
        <taxon>Flavobacteriaceae</taxon>
        <taxon>Aequorivita</taxon>
    </lineage>
</organism>
<dbReference type="SUPFAM" id="SSF57770">
    <property type="entry name" value="Methionyl-tRNA synthetase (MetRS), Zn-domain"/>
    <property type="match status" value="1"/>
</dbReference>
<feature type="short sequence motif" description="'KMSKS' region" evidence="16">
    <location>
        <begin position="342"/>
        <end position="346"/>
    </location>
</feature>
<feature type="short sequence motif" description="'HIGH' region" evidence="16">
    <location>
        <begin position="21"/>
        <end position="31"/>
    </location>
</feature>
<evidence type="ECO:0000259" key="17">
    <source>
        <dbReference type="PROSITE" id="PS50886"/>
    </source>
</evidence>
<dbReference type="Pfam" id="PF09334">
    <property type="entry name" value="tRNA-synt_1g"/>
    <property type="match status" value="1"/>
</dbReference>
<dbReference type="NCBIfam" id="TIGR00399">
    <property type="entry name" value="metG_C_term"/>
    <property type="match status" value="1"/>
</dbReference>
<dbReference type="InterPro" id="IPR014758">
    <property type="entry name" value="Met-tRNA_synth"/>
</dbReference>
<evidence type="ECO:0000256" key="11">
    <source>
        <dbReference type="ARBA" id="ARBA00022840"/>
    </source>
</evidence>
<name>A0ABR5DIW1_9FLAO</name>
<sequence length="722" mass="81469">MDQNSNSSATADRYTITAALPYTNGPVHIGHLAGVYVPADIYARYQRLQNKDVAFICGSDEHGVPITIKAKKEGITPQQVVDKYHAIIKKSFEDFGISFDNYSRTSAEIHHKTASEFFKKLYEEGKFTEEVTEQLYDEEANQFLADRYITGTCPKCGNEEAYGDQCEKCGSSLNATELINPKSAISGNVPILKETKHWFLPLNEYEDFLKKWILVDHKKDWKTNVYGQCKSWIDDGLRPRAVTRDLDWGIPVPVEGADGKVLYVWFDAPIGYISSTKEWAEREGKNWEDYWKDENTKLLHFIGKDNIVFHCIIFPAMLKAEGSYILPNNVPANEFLNLEGNKISTSKNWAVWLHEYLEDFPNQQDVLRYTLTSNAPETKDNDFTWADFQARNNNELVAIFGNFINRVIVLTDKYYDGIIPEPATFSEIDEQTLNELKAYPAVIASSIERYRFREAQAELMNVARLGNKYLADEEPWKTIKTDEERTKTVMYVALQIASALAILSEPFLPFTSEKLKNMLNFQALKIQPTWKNIATLSLPSGEMPLGRGGHKIGKAELLFSKIEDEQIEAQLEKLKQTKMDNKVEKEQVAPTEISQSKGQIPSAEKASELASQKATIQYDDFAKLDMRVGTIIEAEKMPKADKLLVLKVDTGIDVRTIVSGIAESFKPEEIIGKKVTVLANLAPRALRGVESQGMILMTENADGKLVFVNPGEDGVENGATIN</sequence>
<evidence type="ECO:0000256" key="1">
    <source>
        <dbReference type="ARBA" id="ARBA00003314"/>
    </source>
</evidence>
<evidence type="ECO:0000256" key="4">
    <source>
        <dbReference type="ARBA" id="ARBA00011738"/>
    </source>
</evidence>
<dbReference type="InterPro" id="IPR015413">
    <property type="entry name" value="Methionyl/Leucyl_tRNA_Synth"/>
</dbReference>
<comment type="similarity">
    <text evidence="3 16">Belongs to the class-I aminoacyl-tRNA synthetase family. MetG type 1 subfamily.</text>
</comment>
<accession>A0ABR5DIW1</accession>
<gene>
    <name evidence="16" type="primary">metG</name>
    <name evidence="18" type="ORF">MB09_08530</name>
</gene>
<evidence type="ECO:0000256" key="14">
    <source>
        <dbReference type="ARBA" id="ARBA00023146"/>
    </source>
</evidence>
<evidence type="ECO:0000256" key="6">
    <source>
        <dbReference type="ARBA" id="ARBA00022555"/>
    </source>
</evidence>
<dbReference type="Proteomes" id="UP000033497">
    <property type="component" value="Unassembled WGS sequence"/>
</dbReference>
<dbReference type="PANTHER" id="PTHR45765:SF1">
    <property type="entry name" value="METHIONINE--TRNA LIGASE, CYTOPLASMIC"/>
    <property type="match status" value="1"/>
</dbReference>
<dbReference type="Pfam" id="PF19303">
    <property type="entry name" value="Anticodon_3"/>
    <property type="match status" value="1"/>
</dbReference>
<evidence type="ECO:0000256" key="16">
    <source>
        <dbReference type="HAMAP-Rule" id="MF_00098"/>
    </source>
</evidence>
<dbReference type="Gene3D" id="2.40.50.140">
    <property type="entry name" value="Nucleic acid-binding proteins"/>
    <property type="match status" value="1"/>
</dbReference>
<keyword evidence="7 16" id="KW-0436">Ligase</keyword>
<evidence type="ECO:0000256" key="2">
    <source>
        <dbReference type="ARBA" id="ARBA00004496"/>
    </source>
</evidence>
<feature type="binding site" evidence="16">
    <location>
        <position position="166"/>
    </location>
    <ligand>
        <name>Zn(2+)</name>
        <dbReference type="ChEBI" id="CHEBI:29105"/>
    </ligand>
</feature>
<feature type="binding site" evidence="16">
    <location>
        <position position="345"/>
    </location>
    <ligand>
        <name>ATP</name>
        <dbReference type="ChEBI" id="CHEBI:30616"/>
    </ligand>
</feature>
<feature type="binding site" evidence="16">
    <location>
        <position position="153"/>
    </location>
    <ligand>
        <name>Zn(2+)</name>
        <dbReference type="ChEBI" id="CHEBI:29105"/>
    </ligand>
</feature>
<dbReference type="PANTHER" id="PTHR45765">
    <property type="entry name" value="METHIONINE--TRNA LIGASE"/>
    <property type="match status" value="1"/>
</dbReference>
<keyword evidence="12 16" id="KW-0694">RNA-binding</keyword>
<keyword evidence="14 16" id="KW-0030">Aminoacyl-tRNA synthetase</keyword>
<dbReference type="Pfam" id="PF01588">
    <property type="entry name" value="tRNA_bind"/>
    <property type="match status" value="1"/>
</dbReference>
<dbReference type="InterPro" id="IPR002547">
    <property type="entry name" value="tRNA-bd_dom"/>
</dbReference>
<keyword evidence="8 16" id="KW-0479">Metal-binding</keyword>
<dbReference type="PROSITE" id="PS00178">
    <property type="entry name" value="AA_TRNA_LIGASE_I"/>
    <property type="match status" value="1"/>
</dbReference>
<evidence type="ECO:0000313" key="19">
    <source>
        <dbReference type="Proteomes" id="UP000033497"/>
    </source>
</evidence>
<feature type="domain" description="TRNA-binding" evidence="17">
    <location>
        <begin position="620"/>
        <end position="722"/>
    </location>
</feature>
<protein>
    <recommendedName>
        <fullName evidence="16">Methionine--tRNA ligase</fullName>
        <ecNumber evidence="16">6.1.1.10</ecNumber>
    </recommendedName>
    <alternativeName>
        <fullName evidence="16">Methionyl-tRNA synthetase</fullName>
        <shortName evidence="16">MetRS</shortName>
    </alternativeName>
</protein>
<evidence type="ECO:0000256" key="8">
    <source>
        <dbReference type="ARBA" id="ARBA00022723"/>
    </source>
</evidence>
<dbReference type="InterPro" id="IPR012340">
    <property type="entry name" value="NA-bd_OB-fold"/>
</dbReference>
<keyword evidence="11 16" id="KW-0067">ATP-binding</keyword>
<evidence type="ECO:0000256" key="15">
    <source>
        <dbReference type="ARBA" id="ARBA00047364"/>
    </source>
</evidence>
<dbReference type="Gene3D" id="3.40.50.620">
    <property type="entry name" value="HUPs"/>
    <property type="match status" value="1"/>
</dbReference>
<feature type="binding site" evidence="16">
    <location>
        <position position="156"/>
    </location>
    <ligand>
        <name>Zn(2+)</name>
        <dbReference type="ChEBI" id="CHEBI:29105"/>
    </ligand>
</feature>
<dbReference type="InterPro" id="IPR001412">
    <property type="entry name" value="aa-tRNA-synth_I_CS"/>
</dbReference>
<keyword evidence="13 16" id="KW-0648">Protein biosynthesis</keyword>
<dbReference type="InterPro" id="IPR033911">
    <property type="entry name" value="MetRS_core"/>
</dbReference>
<feature type="binding site" evidence="16">
    <location>
        <position position="169"/>
    </location>
    <ligand>
        <name>Zn(2+)</name>
        <dbReference type="ChEBI" id="CHEBI:29105"/>
    </ligand>
</feature>
<keyword evidence="6 16" id="KW-0820">tRNA-binding</keyword>
<comment type="function">
    <text evidence="1 16">Is required not only for elongation of protein synthesis but also for the initiation of all mRNA translation through initiator tRNA(fMet) aminoacylation.</text>
</comment>
<proteinExistence type="inferred from homology"/>
<dbReference type="NCBIfam" id="TIGR00398">
    <property type="entry name" value="metG"/>
    <property type="match status" value="1"/>
</dbReference>
<evidence type="ECO:0000256" key="12">
    <source>
        <dbReference type="ARBA" id="ARBA00022884"/>
    </source>
</evidence>
<dbReference type="NCBIfam" id="NF001100">
    <property type="entry name" value="PRK00133.1"/>
    <property type="match status" value="1"/>
</dbReference>